<keyword evidence="3 6" id="KW-0963">Cytoplasm</keyword>
<dbReference type="Pfam" id="PF23797">
    <property type="entry name" value="Beta-prop_ELP1_2nd"/>
    <property type="match status" value="1"/>
</dbReference>
<evidence type="ECO:0000256" key="7">
    <source>
        <dbReference type="SAM" id="MobiDB-lite"/>
    </source>
</evidence>
<evidence type="ECO:0000259" key="9">
    <source>
        <dbReference type="Pfam" id="PF23797"/>
    </source>
</evidence>
<dbReference type="Gene3D" id="2.130.10.10">
    <property type="entry name" value="YVTN repeat-like/Quinoprotein amine dehydrogenase"/>
    <property type="match status" value="1"/>
</dbReference>
<feature type="domain" description="ELP1 three-helical bundle" evidence="12">
    <location>
        <begin position="1051"/>
        <end position="1225"/>
    </location>
</feature>
<sequence>MQNLRDIEHRLFDFDGTSPLRATAWDLNDDSVICAFGPDKHDPLLSLKRYRQDVCSPAQGELIASWDALSPIPELSHDRVLDLHCFSDTSTFVLILEGGDIYVVRETPQPGEDAVEIVGSVDAGIAAVAWSPDEELVAVVTKAETVLLMTRSFESTADVTLTADDLKVSNHVSVGWGKAETQFKGRGAKALRDPTIPEHIDAGTKSEHDDGSVSISWRGDGQYVAINSLLHDTTPPRRVIRVLTREGVLDSVSEPVDGMESALSWKPSGQTIASTQRKADGINVILFERNGLRHGEFSLQSPSEDLGRPSLTSTIGLRWNVDSTVLAVIFADRIQLWTTGNYRWYLKQELRTAAQTITPAFAWHPEKPLWLAGGSSRSFHVANYAFQYTLGSTVAPRDDGIVVSVDGTKLDITPLAIANVPPPMAFDEVDVGSEVIDVAVSDDGTSIAVLYHDGVSVLACDYAHKPAVKAKLTQKYTIEGSSNSIARQITWSQDSQLSVLSIRANANTAELSYYHKHGETTPYGQDSLPVASLIANLAYTKDGHVTALGSTDTMGKLPPGCITVRTWQHDSHSIVFGMTSSGVLHIRSPTQQLKVQGCTSFLTTDSYLILTTSQHLLKFVHLHNGELEIPADEPEKDERCRSIERGAKIVTVMPSSYTLVLQMPRGNLETIYPRALVLAGIRRNVVNRDYKKAFLICRSQRVDMNILYDHSPEQFLQDVDIFIKQVKKPTYIDLFLSSLSEEDTSQTIYRETLKSPVKAPVQSTSSKINHVCNAFLNCLQKQMPATLQNVITAYVCMSPPDLEAALRLVAALRKTGTEEEVEHAVEHVCFLADVNQLYDTALGLYELEVTLLVAQQSQKDPREYLPYLQGLQTMESKRQHFTIDNDLKRYGSNDHLHAMDAFDELTSYMKRHELYSTAIELYRHDKQRLVGLVRAYADFLVSRNRYDDAATLYEYVQDYVAANEAYRSAGSWRESLATAAMIPLSSSEVEALAETMAEAQEEAKDFTSAAVIRLDYLADLKGAVRLYCKAYNFAEATRLAILKQSPELLKGVIDPGLVECSASMTELLAEMKGQISAQVPRLRELRQKKIDEPMAYLNAGEGEDNDIPDNLSVAPTDASTSGGTFMTRYTNRSTGTLASNATRKTSKNRRREERKRAKGKKGTVYEEEYLVNSITRLIERLNTTSGDVTNLVQGLMRRAMRERAVAVENAMTEVWELCRSNMDEVYEIKPKELPSGEEEEEEHGQRRPWGGQGVLWESMVASQSQITAPVLKLYARSGALTS</sequence>
<feature type="compositionally biased region" description="Polar residues" evidence="7">
    <location>
        <begin position="1117"/>
        <end position="1141"/>
    </location>
</feature>
<dbReference type="PANTHER" id="PTHR12747">
    <property type="entry name" value="ELONGATOR COMPLEX PROTEIN 1"/>
    <property type="match status" value="1"/>
</dbReference>
<comment type="subcellular location">
    <subcellularLocation>
        <location evidence="6">Cytoplasm</location>
    </subcellularLocation>
    <subcellularLocation>
        <location evidence="6">Nucleus</location>
    </subcellularLocation>
</comment>
<dbReference type="SUPFAM" id="SSF50978">
    <property type="entry name" value="WD40 repeat-like"/>
    <property type="match status" value="1"/>
</dbReference>
<dbReference type="InterPro" id="IPR056167">
    <property type="entry name" value="A-sol_ELP1"/>
</dbReference>
<dbReference type="GO" id="GO:0005634">
    <property type="term" value="C:nucleus"/>
    <property type="evidence" value="ECO:0007669"/>
    <property type="project" value="UniProtKB-SubCell"/>
</dbReference>
<evidence type="ECO:0000313" key="13">
    <source>
        <dbReference type="EMBL" id="QIW97385.1"/>
    </source>
</evidence>
<accession>A0A6H0XRS0</accession>
<name>A0A6H0XRS0_9PEZI</name>
<dbReference type="Pfam" id="PF23878">
    <property type="entry name" value="TPR_ELP1"/>
    <property type="match status" value="1"/>
</dbReference>
<reference evidence="13 14" key="1">
    <citation type="journal article" date="2016" name="Sci. Rep.">
        <title>Peltaster fructicola genome reveals evolution from an invasive phytopathogen to an ectophytic parasite.</title>
        <authorList>
            <person name="Xu C."/>
            <person name="Chen H."/>
            <person name="Gleason M.L."/>
            <person name="Xu J.R."/>
            <person name="Liu H."/>
            <person name="Zhang R."/>
            <person name="Sun G."/>
        </authorList>
    </citation>
    <scope>NUCLEOTIDE SEQUENCE [LARGE SCALE GENOMIC DNA]</scope>
    <source>
        <strain evidence="13 14">LNHT1506</strain>
    </source>
</reference>
<feature type="region of interest" description="Disordered" evidence="7">
    <location>
        <begin position="1115"/>
        <end position="1161"/>
    </location>
</feature>
<dbReference type="GO" id="GO:0000049">
    <property type="term" value="F:tRNA binding"/>
    <property type="evidence" value="ECO:0007669"/>
    <property type="project" value="TreeGrafter"/>
</dbReference>
<keyword evidence="14" id="KW-1185">Reference proteome</keyword>
<dbReference type="InterPro" id="IPR056164">
    <property type="entry name" value="Beta-prop_ELP1_1st"/>
</dbReference>
<dbReference type="Pfam" id="PF04762">
    <property type="entry name" value="Beta-prop_ELP1_1st"/>
    <property type="match status" value="1"/>
</dbReference>
<dbReference type="InterPro" id="IPR056166">
    <property type="entry name" value="TPR_ELP1"/>
</dbReference>
<evidence type="ECO:0000256" key="5">
    <source>
        <dbReference type="ARBA" id="ARBA00029535"/>
    </source>
</evidence>
<dbReference type="PANTHER" id="PTHR12747:SF0">
    <property type="entry name" value="ELONGATOR COMPLEX PROTEIN 1"/>
    <property type="match status" value="1"/>
</dbReference>
<comment type="pathway">
    <text evidence="1">tRNA modification; 5-methoxycarbonylmethyl-2-thiouridine-tRNA biosynthesis.</text>
</comment>
<evidence type="ECO:0000256" key="4">
    <source>
        <dbReference type="ARBA" id="ARBA00022694"/>
    </source>
</evidence>
<evidence type="ECO:0000256" key="6">
    <source>
        <dbReference type="PIRNR" id="PIRNR017233"/>
    </source>
</evidence>
<dbReference type="Pfam" id="PF23936">
    <property type="entry name" value="HB_ELP1"/>
    <property type="match status" value="1"/>
</dbReference>
<evidence type="ECO:0000256" key="1">
    <source>
        <dbReference type="ARBA" id="ARBA00005043"/>
    </source>
</evidence>
<dbReference type="Pfam" id="PF23925">
    <property type="entry name" value="A-sol_ELP1"/>
    <property type="match status" value="1"/>
</dbReference>
<dbReference type="Proteomes" id="UP000503462">
    <property type="component" value="Chromosome 2"/>
</dbReference>
<organism evidence="13 14">
    <name type="scientific">Peltaster fructicola</name>
    <dbReference type="NCBI Taxonomy" id="286661"/>
    <lineage>
        <taxon>Eukaryota</taxon>
        <taxon>Fungi</taxon>
        <taxon>Dikarya</taxon>
        <taxon>Ascomycota</taxon>
        <taxon>Pezizomycotina</taxon>
        <taxon>Dothideomycetes</taxon>
        <taxon>Dothideomycetes incertae sedis</taxon>
        <taxon>Peltaster</taxon>
    </lineage>
</organism>
<dbReference type="InterPro" id="IPR056165">
    <property type="entry name" value="Beta-prop_ELP1_2nd"/>
</dbReference>
<evidence type="ECO:0000256" key="2">
    <source>
        <dbReference type="ARBA" id="ARBA00006086"/>
    </source>
</evidence>
<feature type="region of interest" description="Disordered" evidence="7">
    <location>
        <begin position="1231"/>
        <end position="1250"/>
    </location>
</feature>
<evidence type="ECO:0000259" key="11">
    <source>
        <dbReference type="Pfam" id="PF23925"/>
    </source>
</evidence>
<dbReference type="GO" id="GO:0005829">
    <property type="term" value="C:cytosol"/>
    <property type="evidence" value="ECO:0007669"/>
    <property type="project" value="TreeGrafter"/>
</dbReference>
<dbReference type="SUPFAM" id="SSF82171">
    <property type="entry name" value="DPP6 N-terminal domain-like"/>
    <property type="match status" value="1"/>
</dbReference>
<dbReference type="GO" id="GO:0002926">
    <property type="term" value="P:tRNA wobble base 5-methoxycarbonylmethyl-2-thiouridinylation"/>
    <property type="evidence" value="ECO:0007669"/>
    <property type="project" value="TreeGrafter"/>
</dbReference>
<feature type="domain" description="ELP1 N-terminal second beta-propeller" evidence="9">
    <location>
        <begin position="405"/>
        <end position="650"/>
    </location>
</feature>
<evidence type="ECO:0000313" key="14">
    <source>
        <dbReference type="Proteomes" id="UP000503462"/>
    </source>
</evidence>
<dbReference type="InterPro" id="IPR056169">
    <property type="entry name" value="HB_ELP1"/>
</dbReference>
<feature type="domain" description="ELP1 TPR" evidence="10">
    <location>
        <begin position="879"/>
        <end position="1038"/>
    </location>
</feature>
<evidence type="ECO:0000259" key="8">
    <source>
        <dbReference type="Pfam" id="PF04762"/>
    </source>
</evidence>
<dbReference type="PIRSF" id="PIRSF017233">
    <property type="entry name" value="IKAP"/>
    <property type="match status" value="1"/>
</dbReference>
<feature type="domain" description="ELP1 first N-terminal beta-propeller" evidence="8">
    <location>
        <begin position="1"/>
        <end position="366"/>
    </location>
</feature>
<dbReference type="OrthoDB" id="40048at2759"/>
<feature type="domain" description="ELP1 alpha-solenoid" evidence="11">
    <location>
        <begin position="674"/>
        <end position="871"/>
    </location>
</feature>
<dbReference type="InterPro" id="IPR036322">
    <property type="entry name" value="WD40_repeat_dom_sf"/>
</dbReference>
<proteinExistence type="inferred from homology"/>
<evidence type="ECO:0000256" key="3">
    <source>
        <dbReference type="ARBA" id="ARBA00022490"/>
    </source>
</evidence>
<evidence type="ECO:0000259" key="10">
    <source>
        <dbReference type="Pfam" id="PF23878"/>
    </source>
</evidence>
<dbReference type="UniPathway" id="UPA00988"/>
<keyword evidence="6" id="KW-0539">Nucleus</keyword>
<dbReference type="EMBL" id="CP051140">
    <property type="protein sequence ID" value="QIW97385.1"/>
    <property type="molecule type" value="Genomic_DNA"/>
</dbReference>
<protein>
    <recommendedName>
        <fullName evidence="5 6">Elongator complex protein 1</fullName>
    </recommendedName>
</protein>
<evidence type="ECO:0000259" key="12">
    <source>
        <dbReference type="Pfam" id="PF23936"/>
    </source>
</evidence>
<keyword evidence="4" id="KW-0819">tRNA processing</keyword>
<dbReference type="InterPro" id="IPR015943">
    <property type="entry name" value="WD40/YVTN_repeat-like_dom_sf"/>
</dbReference>
<gene>
    <name evidence="13" type="ORF">AMS68_002903</name>
</gene>
<comment type="similarity">
    <text evidence="2 6">Belongs to the ELP1/IKA1 family.</text>
</comment>
<dbReference type="InterPro" id="IPR006849">
    <property type="entry name" value="Elp1"/>
</dbReference>
<dbReference type="GO" id="GO:0033588">
    <property type="term" value="C:elongator holoenzyme complex"/>
    <property type="evidence" value="ECO:0007669"/>
    <property type="project" value="InterPro"/>
</dbReference>
<comment type="function">
    <text evidence="6">Component of the elongator complex which is required for multiple tRNA modifications, including mcm5U (5-methoxycarbonylmethyl uridine), mcm5s2U (5-methoxycarbonylmethyl-2-thiouridine), and ncm5U (5-carbamoylmethyl uridine). The elongator complex catalyzes formation of carboxymethyluridine in the wobble base at position 34 in tRNAs.</text>
</comment>